<sequence length="164" mass="18699">MEASRIIKESWWLTDGKRSLGELHSAGGYALLDTTWPARDNTSTAIASHLVNSAAQVMFVSSKQRDTFTYHVGDDAVIASQDTERNVEIEEIRRRGEERCIESNIIALLHSFFSNLPREWLERTQAIIKHLRPLTSVAMLRIAFRVMRPLLPRLANAHTLFNKV</sequence>
<dbReference type="GO" id="GO:0016592">
    <property type="term" value="C:mediator complex"/>
    <property type="evidence" value="ECO:0007669"/>
    <property type="project" value="TreeGrafter"/>
</dbReference>
<keyword evidence="5" id="KW-0539">Nucleus</keyword>
<gene>
    <name evidence="6" type="ORF">POTOM_035993</name>
</gene>
<dbReference type="PANTHER" id="PTHR12691">
    <property type="entry name" value="MEDIATOR OF RNA POLYMERASE II TRANSCRIPTION SUBUNIT 23"/>
    <property type="match status" value="1"/>
</dbReference>
<dbReference type="GO" id="GO:0005667">
    <property type="term" value="C:transcription regulator complex"/>
    <property type="evidence" value="ECO:0007669"/>
    <property type="project" value="TreeGrafter"/>
</dbReference>
<comment type="similarity">
    <text evidence="2">Belongs to the Mediator complex subunit 23 family.</text>
</comment>
<evidence type="ECO:0000256" key="4">
    <source>
        <dbReference type="ARBA" id="ARBA00023163"/>
    </source>
</evidence>
<proteinExistence type="inferred from homology"/>
<dbReference type="GO" id="GO:0006357">
    <property type="term" value="P:regulation of transcription by RNA polymerase II"/>
    <property type="evidence" value="ECO:0007669"/>
    <property type="project" value="TreeGrafter"/>
</dbReference>
<organism evidence="6 7">
    <name type="scientific">Populus tomentosa</name>
    <name type="common">Chinese white poplar</name>
    <dbReference type="NCBI Taxonomy" id="118781"/>
    <lineage>
        <taxon>Eukaryota</taxon>
        <taxon>Viridiplantae</taxon>
        <taxon>Streptophyta</taxon>
        <taxon>Embryophyta</taxon>
        <taxon>Tracheophyta</taxon>
        <taxon>Spermatophyta</taxon>
        <taxon>Magnoliopsida</taxon>
        <taxon>eudicotyledons</taxon>
        <taxon>Gunneridae</taxon>
        <taxon>Pentapetalae</taxon>
        <taxon>rosids</taxon>
        <taxon>fabids</taxon>
        <taxon>Malpighiales</taxon>
        <taxon>Salicaceae</taxon>
        <taxon>Saliceae</taxon>
        <taxon>Populus</taxon>
    </lineage>
</organism>
<comment type="subcellular location">
    <subcellularLocation>
        <location evidence="1">Nucleus</location>
    </subcellularLocation>
</comment>
<dbReference type="OrthoDB" id="1644505at2759"/>
<dbReference type="AlphaFoldDB" id="A0A8X7Z1Y1"/>
<dbReference type="PANTHER" id="PTHR12691:SF10">
    <property type="entry name" value="MEDIATOR OF RNA POLYMERASE II TRANSCRIPTION SUBUNIT 23"/>
    <property type="match status" value="1"/>
</dbReference>
<evidence type="ECO:0000313" key="6">
    <source>
        <dbReference type="EMBL" id="KAG6759512.1"/>
    </source>
</evidence>
<name>A0A8X7Z1Y1_POPTO</name>
<dbReference type="EMBL" id="JAAWWB010000019">
    <property type="protein sequence ID" value="KAG6759512.1"/>
    <property type="molecule type" value="Genomic_DNA"/>
</dbReference>
<reference evidence="6" key="1">
    <citation type="journal article" date="2020" name="bioRxiv">
        <title>Hybrid origin of Populus tomentosa Carr. identified through genome sequencing and phylogenomic analysis.</title>
        <authorList>
            <person name="An X."/>
            <person name="Gao K."/>
            <person name="Chen Z."/>
            <person name="Li J."/>
            <person name="Yang X."/>
            <person name="Yang X."/>
            <person name="Zhou J."/>
            <person name="Guo T."/>
            <person name="Zhao T."/>
            <person name="Huang S."/>
            <person name="Miao D."/>
            <person name="Khan W.U."/>
            <person name="Rao P."/>
            <person name="Ye M."/>
            <person name="Lei B."/>
            <person name="Liao W."/>
            <person name="Wang J."/>
            <person name="Ji L."/>
            <person name="Li Y."/>
            <person name="Guo B."/>
            <person name="Mustafa N.S."/>
            <person name="Li S."/>
            <person name="Yun Q."/>
            <person name="Keller S.R."/>
            <person name="Mao J."/>
            <person name="Zhang R."/>
            <person name="Strauss S.H."/>
        </authorList>
    </citation>
    <scope>NUCLEOTIDE SEQUENCE</scope>
    <source>
        <strain evidence="6">GM15</strain>
        <tissue evidence="6">Leaf</tissue>
    </source>
</reference>
<evidence type="ECO:0000256" key="5">
    <source>
        <dbReference type="ARBA" id="ARBA00023242"/>
    </source>
</evidence>
<keyword evidence="4" id="KW-0804">Transcription</keyword>
<evidence type="ECO:0000256" key="1">
    <source>
        <dbReference type="ARBA" id="ARBA00004123"/>
    </source>
</evidence>
<keyword evidence="3" id="KW-0805">Transcription regulation</keyword>
<protein>
    <submittedName>
        <fullName evidence="6">Uncharacterized protein</fullName>
    </submittedName>
</protein>
<evidence type="ECO:0000313" key="7">
    <source>
        <dbReference type="Proteomes" id="UP000886885"/>
    </source>
</evidence>
<accession>A0A8X7Z1Y1</accession>
<dbReference type="InterPro" id="IPR021629">
    <property type="entry name" value="Mediator_Med23"/>
</dbReference>
<dbReference type="Proteomes" id="UP000886885">
    <property type="component" value="Chromosome 10A"/>
</dbReference>
<evidence type="ECO:0000256" key="2">
    <source>
        <dbReference type="ARBA" id="ARBA00010222"/>
    </source>
</evidence>
<evidence type="ECO:0000256" key="3">
    <source>
        <dbReference type="ARBA" id="ARBA00023015"/>
    </source>
</evidence>
<comment type="caution">
    <text evidence="6">The sequence shown here is derived from an EMBL/GenBank/DDBJ whole genome shotgun (WGS) entry which is preliminary data.</text>
</comment>
<dbReference type="GO" id="GO:0010628">
    <property type="term" value="P:positive regulation of gene expression"/>
    <property type="evidence" value="ECO:0007669"/>
    <property type="project" value="TreeGrafter"/>
</dbReference>
<keyword evidence="7" id="KW-1185">Reference proteome</keyword>